<accession>A0A370K489</accession>
<name>A0A370K489_9GAMM</name>
<dbReference type="SUPFAM" id="SSF53335">
    <property type="entry name" value="S-adenosyl-L-methionine-dependent methyltransferases"/>
    <property type="match status" value="1"/>
</dbReference>
<dbReference type="RefSeq" id="WP_114826323.1">
    <property type="nucleotide sequence ID" value="NZ_QQSY01000005.1"/>
</dbReference>
<dbReference type="Proteomes" id="UP000254711">
    <property type="component" value="Unassembled WGS sequence"/>
</dbReference>
<dbReference type="GO" id="GO:0008168">
    <property type="term" value="F:methyltransferase activity"/>
    <property type="evidence" value="ECO:0007669"/>
    <property type="project" value="UniProtKB-KW"/>
</dbReference>
<dbReference type="EMBL" id="QQSY01000005">
    <property type="protein sequence ID" value="RDI97459.1"/>
    <property type="molecule type" value="Genomic_DNA"/>
</dbReference>
<dbReference type="Pfam" id="PF13489">
    <property type="entry name" value="Methyltransf_23"/>
    <property type="match status" value="1"/>
</dbReference>
<evidence type="ECO:0000313" key="4">
    <source>
        <dbReference type="EMBL" id="RDI97459.1"/>
    </source>
</evidence>
<gene>
    <name evidence="4" type="ORF">DVT68_17100</name>
</gene>
<evidence type="ECO:0000256" key="1">
    <source>
        <dbReference type="ARBA" id="ARBA00022603"/>
    </source>
</evidence>
<comment type="caution">
    <text evidence="4">The sequence shown here is derived from an EMBL/GenBank/DDBJ whole genome shotgun (WGS) entry which is preliminary data.</text>
</comment>
<evidence type="ECO:0000313" key="5">
    <source>
        <dbReference type="Proteomes" id="UP000254711"/>
    </source>
</evidence>
<dbReference type="AlphaFoldDB" id="A0A370K489"/>
<keyword evidence="2 4" id="KW-0808">Transferase</keyword>
<proteinExistence type="predicted"/>
<keyword evidence="5" id="KW-1185">Reference proteome</keyword>
<dbReference type="InterPro" id="IPR029063">
    <property type="entry name" value="SAM-dependent_MTases_sf"/>
</dbReference>
<dbReference type="PANTHER" id="PTHR43464">
    <property type="entry name" value="METHYLTRANSFERASE"/>
    <property type="match status" value="1"/>
</dbReference>
<evidence type="ECO:0000256" key="2">
    <source>
        <dbReference type="ARBA" id="ARBA00022679"/>
    </source>
</evidence>
<keyword evidence="1 4" id="KW-0489">Methyltransferase</keyword>
<dbReference type="GO" id="GO:0032259">
    <property type="term" value="P:methylation"/>
    <property type="evidence" value="ECO:0007669"/>
    <property type="project" value="UniProtKB-KW"/>
</dbReference>
<dbReference type="OrthoDB" id="9791837at2"/>
<protein>
    <submittedName>
        <fullName evidence="4">Methyltransferase domain-containing protein</fullName>
    </submittedName>
</protein>
<organism evidence="4 5">
    <name type="scientific">Dyella solisilvae</name>
    <dbReference type="NCBI Taxonomy" id="1920168"/>
    <lineage>
        <taxon>Bacteria</taxon>
        <taxon>Pseudomonadati</taxon>
        <taxon>Pseudomonadota</taxon>
        <taxon>Gammaproteobacteria</taxon>
        <taxon>Lysobacterales</taxon>
        <taxon>Rhodanobacteraceae</taxon>
        <taxon>Dyella</taxon>
    </lineage>
</organism>
<dbReference type="CDD" id="cd02440">
    <property type="entry name" value="AdoMet_MTases"/>
    <property type="match status" value="1"/>
</dbReference>
<keyword evidence="3" id="KW-0949">S-adenosyl-L-methionine</keyword>
<dbReference type="Gene3D" id="3.40.50.150">
    <property type="entry name" value="Vaccinia Virus protein VP39"/>
    <property type="match status" value="1"/>
</dbReference>
<sequence length="225" mass="23532">MPGASTESRILDAWQANADAWTGAVRNGCIESRQLVTDRAIVDAVLAQSPRRVIDLGCGEGWLTRALADAGIAVIGVDAVPSLIEAARADGGGDFRVLSYAELTAGALRERADVVVCNFSLLGEDSVAGVLAAVPSLLEAGGVLIVQTLHPLVATGDKPYRDGWREGSWAGCGEGFAEPAPWYFRTMGGWLAAFAKAGLHLKGMLEPIHPHTGRPASVIFLAGES</sequence>
<reference evidence="4 5" key="1">
    <citation type="submission" date="2018-07" db="EMBL/GenBank/DDBJ databases">
        <title>Dyella solisilvae sp. nov., isolated from the pine and broad-leaved mixed forest soil.</title>
        <authorList>
            <person name="Gao Z."/>
            <person name="Qiu L."/>
        </authorList>
    </citation>
    <scope>NUCLEOTIDE SEQUENCE [LARGE SCALE GENOMIC DNA]</scope>
    <source>
        <strain evidence="4 5">DHG54</strain>
    </source>
</reference>
<dbReference type="PANTHER" id="PTHR43464:SF19">
    <property type="entry name" value="UBIQUINONE BIOSYNTHESIS O-METHYLTRANSFERASE, MITOCHONDRIAL"/>
    <property type="match status" value="1"/>
</dbReference>
<evidence type="ECO:0000256" key="3">
    <source>
        <dbReference type="ARBA" id="ARBA00022691"/>
    </source>
</evidence>